<dbReference type="GO" id="GO:0000271">
    <property type="term" value="P:polysaccharide biosynthetic process"/>
    <property type="evidence" value="ECO:0007669"/>
    <property type="project" value="InterPro"/>
</dbReference>
<comment type="caution">
    <text evidence="8">The sequence shown here is derived from an EMBL/GenBank/DDBJ whole genome shotgun (WGS) entry which is preliminary data.</text>
</comment>
<dbReference type="EMBL" id="JAAZON010000362">
    <property type="protein sequence ID" value="NMC63130.1"/>
    <property type="molecule type" value="Genomic_DNA"/>
</dbReference>
<organism evidence="8 9">
    <name type="scientific">SAR324 cluster bacterium</name>
    <dbReference type="NCBI Taxonomy" id="2024889"/>
    <lineage>
        <taxon>Bacteria</taxon>
        <taxon>Deltaproteobacteria</taxon>
        <taxon>SAR324 cluster</taxon>
    </lineage>
</organism>
<dbReference type="Pfam" id="PF04138">
    <property type="entry name" value="GtrA_DPMS_TM"/>
    <property type="match status" value="1"/>
</dbReference>
<evidence type="ECO:0000256" key="4">
    <source>
        <dbReference type="ARBA" id="ARBA00022989"/>
    </source>
</evidence>
<comment type="subcellular location">
    <subcellularLocation>
        <location evidence="1">Membrane</location>
        <topology evidence="1">Multi-pass membrane protein</topology>
    </subcellularLocation>
</comment>
<accession>A0A7X9IJY4</accession>
<feature type="domain" description="GtrA/DPMS transmembrane" evidence="7">
    <location>
        <begin position="6"/>
        <end position="124"/>
    </location>
</feature>
<dbReference type="AlphaFoldDB" id="A0A7X9IJY4"/>
<feature type="transmembrane region" description="Helical" evidence="6">
    <location>
        <begin position="7"/>
        <end position="29"/>
    </location>
</feature>
<reference evidence="8 9" key="1">
    <citation type="journal article" date="2020" name="Biotechnol. Biofuels">
        <title>New insights from the biogas microbiome by comprehensive genome-resolved metagenomics of nearly 1600 species originating from multiple anaerobic digesters.</title>
        <authorList>
            <person name="Campanaro S."/>
            <person name="Treu L."/>
            <person name="Rodriguez-R L.M."/>
            <person name="Kovalovszki A."/>
            <person name="Ziels R.M."/>
            <person name="Maus I."/>
            <person name="Zhu X."/>
            <person name="Kougias P.G."/>
            <person name="Basile A."/>
            <person name="Luo G."/>
            <person name="Schluter A."/>
            <person name="Konstantinidis K.T."/>
            <person name="Angelidaki I."/>
        </authorList>
    </citation>
    <scope>NUCLEOTIDE SEQUENCE [LARGE SCALE GENOMIC DNA]</scope>
    <source>
        <strain evidence="8">AS27yjCOA_65</strain>
    </source>
</reference>
<dbReference type="PANTHER" id="PTHR38459:SF1">
    <property type="entry name" value="PROPHAGE BACTOPRENOL-LINKED GLUCOSE TRANSLOCASE HOMOLOG"/>
    <property type="match status" value="1"/>
</dbReference>
<comment type="similarity">
    <text evidence="2">Belongs to the GtrA family.</text>
</comment>
<keyword evidence="5 6" id="KW-0472">Membrane</keyword>
<feature type="transmembrane region" description="Helical" evidence="6">
    <location>
        <begin position="35"/>
        <end position="54"/>
    </location>
</feature>
<evidence type="ECO:0000256" key="1">
    <source>
        <dbReference type="ARBA" id="ARBA00004141"/>
    </source>
</evidence>
<evidence type="ECO:0000256" key="6">
    <source>
        <dbReference type="SAM" id="Phobius"/>
    </source>
</evidence>
<keyword evidence="3 6" id="KW-0812">Transmembrane</keyword>
<name>A0A7X9IJY4_9DELT</name>
<dbReference type="InterPro" id="IPR051401">
    <property type="entry name" value="GtrA_CellWall_Glycosyl"/>
</dbReference>
<dbReference type="GO" id="GO:0005886">
    <property type="term" value="C:plasma membrane"/>
    <property type="evidence" value="ECO:0007669"/>
    <property type="project" value="TreeGrafter"/>
</dbReference>
<dbReference type="Proteomes" id="UP000524246">
    <property type="component" value="Unassembled WGS sequence"/>
</dbReference>
<feature type="transmembrane region" description="Helical" evidence="6">
    <location>
        <begin position="75"/>
        <end position="93"/>
    </location>
</feature>
<evidence type="ECO:0000256" key="5">
    <source>
        <dbReference type="ARBA" id="ARBA00023136"/>
    </source>
</evidence>
<proteinExistence type="inferred from homology"/>
<gene>
    <name evidence="8" type="ORF">GYA55_08170</name>
</gene>
<keyword evidence="4 6" id="KW-1133">Transmembrane helix</keyword>
<evidence type="ECO:0000313" key="9">
    <source>
        <dbReference type="Proteomes" id="UP000524246"/>
    </source>
</evidence>
<evidence type="ECO:0000256" key="3">
    <source>
        <dbReference type="ARBA" id="ARBA00022692"/>
    </source>
</evidence>
<sequence>MSSFIRFILVGAVNTVVGYAIFALLTYIFTNRLPYPYIFASILGNIIAITIAYINYKLFVFKTRGNYLKEYLRFYVVYGFSFILGLIGLPLLVEGFGMNPYVAGAGLSVVTVLGSFAGHRNYSFRSASDQMRTG</sequence>
<dbReference type="PANTHER" id="PTHR38459">
    <property type="entry name" value="PROPHAGE BACTOPRENOL-LINKED GLUCOSE TRANSLOCASE HOMOLOG"/>
    <property type="match status" value="1"/>
</dbReference>
<dbReference type="InterPro" id="IPR007267">
    <property type="entry name" value="GtrA_DPMS_TM"/>
</dbReference>
<evidence type="ECO:0000256" key="2">
    <source>
        <dbReference type="ARBA" id="ARBA00009399"/>
    </source>
</evidence>
<evidence type="ECO:0000313" key="8">
    <source>
        <dbReference type="EMBL" id="NMC63130.1"/>
    </source>
</evidence>
<feature type="transmembrane region" description="Helical" evidence="6">
    <location>
        <begin position="99"/>
        <end position="118"/>
    </location>
</feature>
<evidence type="ECO:0000259" key="7">
    <source>
        <dbReference type="Pfam" id="PF04138"/>
    </source>
</evidence>
<protein>
    <submittedName>
        <fullName evidence="8">GtrA family protein</fullName>
    </submittedName>
</protein>